<dbReference type="InterPro" id="IPR011009">
    <property type="entry name" value="Kinase-like_dom_sf"/>
</dbReference>
<dbReference type="PROSITE" id="PS50011">
    <property type="entry name" value="PROTEIN_KINASE_DOM"/>
    <property type="match status" value="1"/>
</dbReference>
<dbReference type="InterPro" id="IPR050660">
    <property type="entry name" value="NEK_Ser/Thr_kinase"/>
</dbReference>
<dbReference type="SMART" id="SM00220">
    <property type="entry name" value="S_TKc"/>
    <property type="match status" value="1"/>
</dbReference>
<dbReference type="InterPro" id="IPR006626">
    <property type="entry name" value="PbH1"/>
</dbReference>
<dbReference type="PANTHER" id="PTHR43671">
    <property type="entry name" value="SERINE/THREONINE-PROTEIN KINASE NEK"/>
    <property type="match status" value="1"/>
</dbReference>
<gene>
    <name evidence="10" type="ORF">EXY25_11060</name>
</gene>
<dbReference type="InterPro" id="IPR039448">
    <property type="entry name" value="Beta_helix"/>
</dbReference>
<organism evidence="10 11">
    <name type="scientific">Corallincola spongiicola</name>
    <dbReference type="NCBI Taxonomy" id="2520508"/>
    <lineage>
        <taxon>Bacteria</taxon>
        <taxon>Pseudomonadati</taxon>
        <taxon>Pseudomonadota</taxon>
        <taxon>Gammaproteobacteria</taxon>
        <taxon>Alteromonadales</taxon>
        <taxon>Psychromonadaceae</taxon>
        <taxon>Corallincola</taxon>
    </lineage>
</organism>
<dbReference type="Gene3D" id="2.160.20.10">
    <property type="entry name" value="Single-stranded right-handed beta-helix, Pectin lyase-like"/>
    <property type="match status" value="2"/>
</dbReference>
<dbReference type="Pfam" id="PF00069">
    <property type="entry name" value="Pkinase"/>
    <property type="match status" value="1"/>
</dbReference>
<evidence type="ECO:0000313" key="11">
    <source>
        <dbReference type="Proteomes" id="UP000292544"/>
    </source>
</evidence>
<dbReference type="SUPFAM" id="SSF51126">
    <property type="entry name" value="Pectin lyase-like"/>
    <property type="match status" value="2"/>
</dbReference>
<keyword evidence="6 7" id="KW-0067">ATP-binding</keyword>
<evidence type="ECO:0000256" key="5">
    <source>
        <dbReference type="ARBA" id="ARBA00022777"/>
    </source>
</evidence>
<evidence type="ECO:0000256" key="3">
    <source>
        <dbReference type="ARBA" id="ARBA00022679"/>
    </source>
</evidence>
<dbReference type="EMBL" id="SHLY01000003">
    <property type="protein sequence ID" value="TAA45886.1"/>
    <property type="molecule type" value="Genomic_DNA"/>
</dbReference>
<protein>
    <recommendedName>
        <fullName evidence="2">non-specific serine/threonine protein kinase</fullName>
        <ecNumber evidence="2">2.7.11.1</ecNumber>
    </recommendedName>
</protein>
<evidence type="ECO:0000256" key="8">
    <source>
        <dbReference type="SAM" id="MobiDB-lite"/>
    </source>
</evidence>
<dbReference type="SUPFAM" id="SSF56112">
    <property type="entry name" value="Protein kinase-like (PK-like)"/>
    <property type="match status" value="1"/>
</dbReference>
<accession>A0ABY1WP91</accession>
<comment type="caution">
    <text evidence="10">The sequence shown here is derived from an EMBL/GenBank/DDBJ whole genome shotgun (WGS) entry which is preliminary data.</text>
</comment>
<dbReference type="Pfam" id="PF13229">
    <property type="entry name" value="Beta_helix"/>
    <property type="match status" value="2"/>
</dbReference>
<dbReference type="InterPro" id="IPR011050">
    <property type="entry name" value="Pectin_lyase_fold/virulence"/>
</dbReference>
<evidence type="ECO:0000256" key="6">
    <source>
        <dbReference type="ARBA" id="ARBA00022840"/>
    </source>
</evidence>
<evidence type="ECO:0000313" key="10">
    <source>
        <dbReference type="EMBL" id="TAA45886.1"/>
    </source>
</evidence>
<feature type="region of interest" description="Disordered" evidence="8">
    <location>
        <begin position="299"/>
        <end position="352"/>
    </location>
</feature>
<dbReference type="PANTHER" id="PTHR43671:SF13">
    <property type="entry name" value="SERINE_THREONINE-PROTEIN KINASE NEK2"/>
    <property type="match status" value="1"/>
</dbReference>
<keyword evidence="4 7" id="KW-0547">Nucleotide-binding</keyword>
<feature type="binding site" evidence="7">
    <location>
        <position position="45"/>
    </location>
    <ligand>
        <name>ATP</name>
        <dbReference type="ChEBI" id="CHEBI:30616"/>
    </ligand>
</feature>
<keyword evidence="5" id="KW-0418">Kinase</keyword>
<evidence type="ECO:0000256" key="4">
    <source>
        <dbReference type="ARBA" id="ARBA00022741"/>
    </source>
</evidence>
<dbReference type="PROSITE" id="PS00108">
    <property type="entry name" value="PROTEIN_KINASE_ST"/>
    <property type="match status" value="1"/>
</dbReference>
<evidence type="ECO:0000259" key="9">
    <source>
        <dbReference type="PROSITE" id="PS50011"/>
    </source>
</evidence>
<dbReference type="CDD" id="cd14014">
    <property type="entry name" value="STKc_PknB_like"/>
    <property type="match status" value="1"/>
</dbReference>
<dbReference type="RefSeq" id="WP_130566822.1">
    <property type="nucleotide sequence ID" value="NZ_SHLY01000003.1"/>
</dbReference>
<proteinExistence type="inferred from homology"/>
<reference evidence="11" key="1">
    <citation type="submission" date="2019-02" db="EMBL/GenBank/DDBJ databases">
        <title>Draft genome sequence of Muricauda sp. 176CP4-71.</title>
        <authorList>
            <person name="Park J.-S."/>
        </authorList>
    </citation>
    <scope>NUCLEOTIDE SEQUENCE [LARGE SCALE GENOMIC DNA]</scope>
    <source>
        <strain evidence="11">176GS2-150</strain>
    </source>
</reference>
<dbReference type="EC" id="2.7.11.1" evidence="2"/>
<dbReference type="InterPro" id="IPR017441">
    <property type="entry name" value="Protein_kinase_ATP_BS"/>
</dbReference>
<keyword evidence="11" id="KW-1185">Reference proteome</keyword>
<dbReference type="SMART" id="SM00710">
    <property type="entry name" value="PbH1"/>
    <property type="match status" value="5"/>
</dbReference>
<dbReference type="InterPro" id="IPR008271">
    <property type="entry name" value="Ser/Thr_kinase_AS"/>
</dbReference>
<dbReference type="PROSITE" id="PS00107">
    <property type="entry name" value="PROTEIN_KINASE_ATP"/>
    <property type="match status" value="1"/>
</dbReference>
<evidence type="ECO:0000256" key="2">
    <source>
        <dbReference type="ARBA" id="ARBA00012513"/>
    </source>
</evidence>
<dbReference type="InterPro" id="IPR000719">
    <property type="entry name" value="Prot_kinase_dom"/>
</dbReference>
<feature type="domain" description="Protein kinase" evidence="9">
    <location>
        <begin position="16"/>
        <end position="294"/>
    </location>
</feature>
<dbReference type="InterPro" id="IPR012334">
    <property type="entry name" value="Pectin_lyas_fold"/>
</dbReference>
<evidence type="ECO:0000256" key="7">
    <source>
        <dbReference type="PROSITE-ProRule" id="PRU10141"/>
    </source>
</evidence>
<name>A0ABY1WP91_9GAMM</name>
<comment type="similarity">
    <text evidence="1">Belongs to the protein kinase superfamily. NEK Ser/Thr protein kinase family. NIMA subfamily.</text>
</comment>
<dbReference type="Gene3D" id="1.10.510.10">
    <property type="entry name" value="Transferase(Phosphotransferase) domain 1"/>
    <property type="match status" value="1"/>
</dbReference>
<evidence type="ECO:0000256" key="1">
    <source>
        <dbReference type="ARBA" id="ARBA00010886"/>
    </source>
</evidence>
<sequence length="905" mass="97347">MDHIHALPNGFQLDNYRIEGILGHGGFGITYKAVDVYLNKIFAIKEFLPNEFAVRAGDTVAPKSQQDADDFQWGLDRFLQEAQVLARFTHPNVNHVHRFFQAHGTAYMVLNYEEGDTLSHKLQATPKLSTAEIQRLLSDLTSGLRQVHQAGMIHRDIKPGNIIIRPDGSAVLLDFGAARQAIGNRSGRVTQILTPGYAPIEQYAESMDQLGPWTDIYALGMVAYRAVTGFGDDKLMDAVSRSLTASRGGPGMPSATSLSRGEYPAELLDGIDWAIEVNENQRPQAVELWQHKLGLVGEPASSYGQPNGQPSDPAATVVMGSPSASPTPSQPAQPSPAKPTPPPAPEPAPGNSGGTMKTLLILLVGISVGVGGYFIAQSQLKPIVNGGGSQIVDTKTAGKESKTKVTADKGPLQITLNPSSAKVVFTGTGRLYSKGMTLPYGKYEVKVSADGYESSTLTLDHQEHGSPSVNLSAAISEFAFTVKRQPADARVRILNIGPAYSDGMLLAPGKYRVEVKKAGYRTHTGWHEFTPKAGDTGPTVTLKRGGFIVDASGKGDYSNLASAIAAAKSGDTLLIRPGTYTGAFNLSKKIKLKGDGNRSQIVVTSTTDNTFTISGDATLDNLTIRYTGKVDNQNALWITGGSPTITNCDLSNGHSTILAAKGTANPTVTDNYFHGTPWNAVNTYGDTRGLYRNNHFKGLEQPVFVVKDRASPKVQNNRFTDNKSNNFLLRDAAKGSFEGNVLRGTGESFAISIAGTSTPTFISTDVKSPGGRVFLVKEQAQPTIRKSSLTGLSDWGLWVEGTASPRFEENEVDGFGLTIYDTSSPVIVNNTLRNIGGNGINIREEAQGIYRGNKFYNVGYDDDNSYPSVYVHEEASPTVNGNRFFKGGSQEVYEAGKKANVYDNY</sequence>
<keyword evidence="3" id="KW-0808">Transferase</keyword>
<feature type="compositionally biased region" description="Pro residues" evidence="8">
    <location>
        <begin position="328"/>
        <end position="348"/>
    </location>
</feature>
<dbReference type="Proteomes" id="UP000292544">
    <property type="component" value="Unassembled WGS sequence"/>
</dbReference>